<dbReference type="Proteomes" id="UP000516093">
    <property type="component" value="Chromosome"/>
</dbReference>
<accession>A0A7H0GTB1</accession>
<dbReference type="AlphaFoldDB" id="A0A7H0GTB1"/>
<keyword evidence="1" id="KW-0812">Transmembrane</keyword>
<keyword evidence="1" id="KW-1133">Transmembrane helix</keyword>
<evidence type="ECO:0000256" key="1">
    <source>
        <dbReference type="SAM" id="Phobius"/>
    </source>
</evidence>
<reference evidence="2 3" key="1">
    <citation type="submission" date="2020-08" db="EMBL/GenBank/DDBJ databases">
        <title>Genome sequence of Hymenobacter qilianensis JCM 19763T.</title>
        <authorList>
            <person name="Hyun D.-W."/>
            <person name="Bae J.-W."/>
        </authorList>
    </citation>
    <scope>NUCLEOTIDE SEQUENCE [LARGE SCALE GENOMIC DNA]</scope>
    <source>
        <strain evidence="2 3">JCM 19763</strain>
    </source>
</reference>
<evidence type="ECO:0000313" key="3">
    <source>
        <dbReference type="Proteomes" id="UP000516093"/>
    </source>
</evidence>
<sequence length="79" mass="8832">MVGLERTILPQLAEQEVHLVARSAILSFIVVFWLTDQSHRNKVSITTVSLTHLITWHFTSPIGPLVWIAIAPIYQVGNG</sequence>
<dbReference type="KEGG" id="hqi:H9L05_16185"/>
<proteinExistence type="predicted"/>
<keyword evidence="3" id="KW-1185">Reference proteome</keyword>
<keyword evidence="1" id="KW-0472">Membrane</keyword>
<dbReference type="EMBL" id="CP060784">
    <property type="protein sequence ID" value="QNP51527.1"/>
    <property type="molecule type" value="Genomic_DNA"/>
</dbReference>
<protein>
    <submittedName>
        <fullName evidence="2">Uncharacterized protein</fullName>
    </submittedName>
</protein>
<evidence type="ECO:0000313" key="2">
    <source>
        <dbReference type="EMBL" id="QNP51527.1"/>
    </source>
</evidence>
<gene>
    <name evidence="2" type="ORF">H9L05_16185</name>
</gene>
<feature type="transmembrane region" description="Helical" evidence="1">
    <location>
        <begin position="19"/>
        <end position="35"/>
    </location>
</feature>
<organism evidence="2 3">
    <name type="scientific">Hymenobacter qilianensis</name>
    <dbReference type="NCBI Taxonomy" id="1385715"/>
    <lineage>
        <taxon>Bacteria</taxon>
        <taxon>Pseudomonadati</taxon>
        <taxon>Bacteroidota</taxon>
        <taxon>Cytophagia</taxon>
        <taxon>Cytophagales</taxon>
        <taxon>Hymenobacteraceae</taxon>
        <taxon>Hymenobacter</taxon>
    </lineage>
</organism>
<dbReference type="RefSeq" id="WP_187731809.1">
    <property type="nucleotide sequence ID" value="NZ_BMFN01000003.1"/>
</dbReference>
<name>A0A7H0GTB1_9BACT</name>